<dbReference type="PANTHER" id="PTHR30441:SF4">
    <property type="entry name" value="PROTEIN ASMA"/>
    <property type="match status" value="1"/>
</dbReference>
<dbReference type="AlphaFoldDB" id="A0A1I5MS21"/>
<accession>A0A1I5MS21</accession>
<evidence type="ECO:0000313" key="4">
    <source>
        <dbReference type="Proteomes" id="UP000182692"/>
    </source>
</evidence>
<dbReference type="EMBL" id="FOWR01000008">
    <property type="protein sequence ID" value="SFP12167.1"/>
    <property type="molecule type" value="Genomic_DNA"/>
</dbReference>
<dbReference type="RefSeq" id="WP_074926089.1">
    <property type="nucleotide sequence ID" value="NZ_FOWR01000008.1"/>
</dbReference>
<feature type="region of interest" description="Disordered" evidence="1">
    <location>
        <begin position="127"/>
        <end position="159"/>
    </location>
</feature>
<feature type="region of interest" description="Disordered" evidence="1">
    <location>
        <begin position="391"/>
        <end position="417"/>
    </location>
</feature>
<dbReference type="InterPro" id="IPR007844">
    <property type="entry name" value="AsmA"/>
</dbReference>
<organism evidence="3 4">
    <name type="scientific">Enterovibrio norvegicus DSM 15893</name>
    <dbReference type="NCBI Taxonomy" id="1121869"/>
    <lineage>
        <taxon>Bacteria</taxon>
        <taxon>Pseudomonadati</taxon>
        <taxon>Pseudomonadota</taxon>
        <taxon>Gammaproteobacteria</taxon>
        <taxon>Vibrionales</taxon>
        <taxon>Vibrionaceae</taxon>
        <taxon>Enterovibrio</taxon>
    </lineage>
</organism>
<dbReference type="Proteomes" id="UP000182692">
    <property type="component" value="Unassembled WGS sequence"/>
</dbReference>
<dbReference type="STRING" id="1121869.SAMN03084138_01363"/>
<feature type="compositionally biased region" description="Low complexity" evidence="1">
    <location>
        <begin position="127"/>
        <end position="146"/>
    </location>
</feature>
<protein>
    <submittedName>
        <fullName evidence="3">AsmA protein</fullName>
    </submittedName>
</protein>
<reference evidence="3 4" key="1">
    <citation type="submission" date="2016-10" db="EMBL/GenBank/DDBJ databases">
        <authorList>
            <person name="de Groot N.N."/>
        </authorList>
    </citation>
    <scope>NUCLEOTIDE SEQUENCE [LARGE SCALE GENOMIC DNA]</scope>
    <source>
        <strain evidence="3 4">DSM 15893</strain>
    </source>
</reference>
<dbReference type="Pfam" id="PF05170">
    <property type="entry name" value="AsmA"/>
    <property type="match status" value="1"/>
</dbReference>
<name>A0A1I5MS21_9GAMM</name>
<dbReference type="InterPro" id="IPR052894">
    <property type="entry name" value="AsmA-related"/>
</dbReference>
<sequence>MKKILYILLGLVLLVVVAIGVLVTVINPNDFKPLITEEVKKTTGRELVIDGDISWRFWPSLGLSVEKLQFKNPEGFAEPNLVSLDKAEMSVSVMPLLSDTLDIGLVSLYGAHVFIQTLPNGTTNLDGLTGGEEAAAPADAAGTTAPVSETPQEGTTPADPATAWTIAIGGLDLVDASATVRDDKAGTVSEISTLNLNVGKLETGLWVPIEFNVQGKQNAMAFTARGTTEAMLAKDAIKSQLRKLSVSATLNDPQLTLESVSVTADQAGIAIPANIGFSVKGKANDLAFDTSGTAELLVDDTMQQIAVKGIDVATALVGSALPRPKMNVGFKGDVDYNGAVQKVSLANLVANVDELVVDGNASVVLADIPAVRFDLHSKKINVDAFLGGKEGSAPASDDNASQGEAPKPSVPAKKAPLSDVEPDLSALKGLDIAGKILIEEFIANNVEVTDVTTAFAVNRGKATLKQFDAKLYDGTIAATGSLNATTSPARYQVKKVIKNVNVQPLLKAAANEDMLSGKGNIDANLSGVGLSEKRLRAGITGTIAINFADGSVDGINIPEMIREAKATLKGKRAEYVEETKKTDFSALTATFNLGGGNASTRNLKLEAPAIRVRGEGSTNLIAETIDFDIVTSVVGTSKGQGGKDIDELNDVSIPVALGGTWQAPTYELDVKALLSNNKVLEEKARKEAERGLKKLLGDKADDDNVKQVADKLLKGLFN</sequence>
<dbReference type="GO" id="GO:0005886">
    <property type="term" value="C:plasma membrane"/>
    <property type="evidence" value="ECO:0007669"/>
    <property type="project" value="TreeGrafter"/>
</dbReference>
<dbReference type="GeneID" id="35872051"/>
<proteinExistence type="predicted"/>
<feature type="compositionally biased region" description="Low complexity" evidence="1">
    <location>
        <begin position="405"/>
        <end position="415"/>
    </location>
</feature>
<evidence type="ECO:0000256" key="1">
    <source>
        <dbReference type="SAM" id="MobiDB-lite"/>
    </source>
</evidence>
<gene>
    <name evidence="3" type="ORF">SAMN03084138_01363</name>
</gene>
<feature type="domain" description="AsmA" evidence="2">
    <location>
        <begin position="3"/>
        <end position="602"/>
    </location>
</feature>
<evidence type="ECO:0000259" key="2">
    <source>
        <dbReference type="Pfam" id="PF05170"/>
    </source>
</evidence>
<evidence type="ECO:0000313" key="3">
    <source>
        <dbReference type="EMBL" id="SFP12167.1"/>
    </source>
</evidence>
<dbReference type="PANTHER" id="PTHR30441">
    <property type="entry name" value="DUF748 DOMAIN-CONTAINING PROTEIN"/>
    <property type="match status" value="1"/>
</dbReference>
<dbReference type="GO" id="GO:0090313">
    <property type="term" value="P:regulation of protein targeting to membrane"/>
    <property type="evidence" value="ECO:0007669"/>
    <property type="project" value="TreeGrafter"/>
</dbReference>
<dbReference type="OrthoDB" id="9766390at2"/>